<evidence type="ECO:0000259" key="8">
    <source>
        <dbReference type="Pfam" id="PF04389"/>
    </source>
</evidence>
<evidence type="ECO:0000256" key="2">
    <source>
        <dbReference type="ARBA" id="ARBA00005634"/>
    </source>
</evidence>
<dbReference type="InterPro" id="IPR045175">
    <property type="entry name" value="M28_fam"/>
</dbReference>
<feature type="chain" id="PRO_5041772376" description="Peptide hydrolase" evidence="7">
    <location>
        <begin position="25"/>
        <end position="475"/>
    </location>
</feature>
<protein>
    <recommendedName>
        <fullName evidence="7">Peptide hydrolase</fullName>
        <ecNumber evidence="7">3.4.-.-</ecNumber>
    </recommendedName>
</protein>
<dbReference type="PANTHER" id="PTHR12147:SF26">
    <property type="entry name" value="PEPTIDASE M28 DOMAIN-CONTAINING PROTEIN"/>
    <property type="match status" value="1"/>
</dbReference>
<dbReference type="Gene3D" id="3.40.630.10">
    <property type="entry name" value="Zn peptidases"/>
    <property type="match status" value="1"/>
</dbReference>
<feature type="domain" description="Peptidase M28" evidence="8">
    <location>
        <begin position="259"/>
        <end position="443"/>
    </location>
</feature>
<organism evidence="9 10">
    <name type="scientific">Mycena albidolilacea</name>
    <dbReference type="NCBI Taxonomy" id="1033008"/>
    <lineage>
        <taxon>Eukaryota</taxon>
        <taxon>Fungi</taxon>
        <taxon>Dikarya</taxon>
        <taxon>Basidiomycota</taxon>
        <taxon>Agaricomycotina</taxon>
        <taxon>Agaricomycetes</taxon>
        <taxon>Agaricomycetidae</taxon>
        <taxon>Agaricales</taxon>
        <taxon>Marasmiineae</taxon>
        <taxon>Mycenaceae</taxon>
        <taxon>Mycena</taxon>
    </lineage>
</organism>
<evidence type="ECO:0000313" key="10">
    <source>
        <dbReference type="Proteomes" id="UP001218218"/>
    </source>
</evidence>
<dbReference type="EC" id="3.4.-.-" evidence="7"/>
<evidence type="ECO:0000313" key="9">
    <source>
        <dbReference type="EMBL" id="KAJ7368683.1"/>
    </source>
</evidence>
<keyword evidence="6 7" id="KW-0862">Zinc</keyword>
<dbReference type="GO" id="GO:0046872">
    <property type="term" value="F:metal ion binding"/>
    <property type="evidence" value="ECO:0007669"/>
    <property type="project" value="UniProtKB-KW"/>
</dbReference>
<dbReference type="GO" id="GO:0008235">
    <property type="term" value="F:metalloexopeptidase activity"/>
    <property type="evidence" value="ECO:0007669"/>
    <property type="project" value="InterPro"/>
</dbReference>
<evidence type="ECO:0000256" key="7">
    <source>
        <dbReference type="RuleBase" id="RU361240"/>
    </source>
</evidence>
<dbReference type="InterPro" id="IPR007484">
    <property type="entry name" value="Peptidase_M28"/>
</dbReference>
<evidence type="ECO:0000256" key="4">
    <source>
        <dbReference type="ARBA" id="ARBA00022723"/>
    </source>
</evidence>
<evidence type="ECO:0000256" key="3">
    <source>
        <dbReference type="ARBA" id="ARBA00022670"/>
    </source>
</evidence>
<comment type="cofactor">
    <cofactor evidence="1">
        <name>Zn(2+)</name>
        <dbReference type="ChEBI" id="CHEBI:29105"/>
    </cofactor>
</comment>
<dbReference type="EMBL" id="JARIHO010000001">
    <property type="protein sequence ID" value="KAJ7368683.1"/>
    <property type="molecule type" value="Genomic_DNA"/>
</dbReference>
<comment type="caution">
    <text evidence="9">The sequence shown here is derived from an EMBL/GenBank/DDBJ whole genome shotgun (WGS) entry which is preliminary data.</text>
</comment>
<accession>A0AAD7AVB1</accession>
<evidence type="ECO:0000256" key="5">
    <source>
        <dbReference type="ARBA" id="ARBA00022801"/>
    </source>
</evidence>
<evidence type="ECO:0000256" key="6">
    <source>
        <dbReference type="ARBA" id="ARBA00022833"/>
    </source>
</evidence>
<dbReference type="Proteomes" id="UP001218218">
    <property type="component" value="Unassembled WGS sequence"/>
</dbReference>
<sequence>MIPLAGALLLVVPFAPSLFDTCLSSNYYGNYNDGPTPYSIFLPDAACLDLWSSQTLAPLASISEAKHAIQQLVWVEQEAVDYTLIATIRSFRPEFDSFLQRLTAPKRMGRDQDVLVAPERETMGYELLYQTPTAALLSVSESTARTIDMLLPRFWKSSLLSTTPVDFLPVPDKAVKHVKEVLANLRFNPDVAAIVDSISVPQMINDIRFLTGEDGVSGIVSRHSFAEGSRVAASWLKARFEETGATCELQPFLQGFAPNVICAYPSTVNTTATVLLSAHYDSRGSFGSTRAPGGDDDGSGTMAILAIARTIARKGIKFQSNVQLAAFAGEEQGLLGSKAYARKLRDIDANITVMIQADMLAYRKQGEPPQLGLPFTIGTTEVTQLVANVSAIYSPELKVGFTAACCSDHQSFHEQGFPATQVFERAGDIVDPMYHNSGDLSDREGYDFGQVKSIAKVQLATLLHAAGYELPSESD</sequence>
<reference evidence="9" key="1">
    <citation type="submission" date="2023-03" db="EMBL/GenBank/DDBJ databases">
        <title>Massive genome expansion in bonnet fungi (Mycena s.s.) driven by repeated elements and novel gene families across ecological guilds.</title>
        <authorList>
            <consortium name="Lawrence Berkeley National Laboratory"/>
            <person name="Harder C.B."/>
            <person name="Miyauchi S."/>
            <person name="Viragh M."/>
            <person name="Kuo A."/>
            <person name="Thoen E."/>
            <person name="Andreopoulos B."/>
            <person name="Lu D."/>
            <person name="Skrede I."/>
            <person name="Drula E."/>
            <person name="Henrissat B."/>
            <person name="Morin E."/>
            <person name="Kohler A."/>
            <person name="Barry K."/>
            <person name="LaButti K."/>
            <person name="Morin E."/>
            <person name="Salamov A."/>
            <person name="Lipzen A."/>
            <person name="Mereny Z."/>
            <person name="Hegedus B."/>
            <person name="Baldrian P."/>
            <person name="Stursova M."/>
            <person name="Weitz H."/>
            <person name="Taylor A."/>
            <person name="Grigoriev I.V."/>
            <person name="Nagy L.G."/>
            <person name="Martin F."/>
            <person name="Kauserud H."/>
        </authorList>
    </citation>
    <scope>NUCLEOTIDE SEQUENCE</scope>
    <source>
        <strain evidence="9">CBHHK002</strain>
    </source>
</reference>
<dbReference type="SUPFAM" id="SSF53187">
    <property type="entry name" value="Zn-dependent exopeptidases"/>
    <property type="match status" value="1"/>
</dbReference>
<dbReference type="Pfam" id="PF04389">
    <property type="entry name" value="Peptidase_M28"/>
    <property type="match status" value="1"/>
</dbReference>
<evidence type="ECO:0000256" key="1">
    <source>
        <dbReference type="ARBA" id="ARBA00001947"/>
    </source>
</evidence>
<feature type="signal peptide" evidence="7">
    <location>
        <begin position="1"/>
        <end position="24"/>
    </location>
</feature>
<keyword evidence="10" id="KW-1185">Reference proteome</keyword>
<keyword evidence="7" id="KW-0732">Signal</keyword>
<keyword evidence="5 7" id="KW-0378">Hydrolase</keyword>
<gene>
    <name evidence="9" type="ORF">DFH08DRAFT_831984</name>
</gene>
<comment type="similarity">
    <text evidence="2">Belongs to the peptidase M28 family. M28B subfamily.</text>
</comment>
<proteinExistence type="inferred from homology"/>
<keyword evidence="4 7" id="KW-0479">Metal-binding</keyword>
<dbReference type="GO" id="GO:0006508">
    <property type="term" value="P:proteolysis"/>
    <property type="evidence" value="ECO:0007669"/>
    <property type="project" value="UniProtKB-KW"/>
</dbReference>
<keyword evidence="3 7" id="KW-0645">Protease</keyword>
<name>A0AAD7AVB1_9AGAR</name>
<dbReference type="PANTHER" id="PTHR12147">
    <property type="entry name" value="METALLOPEPTIDASE M28 FAMILY MEMBER"/>
    <property type="match status" value="1"/>
</dbReference>
<dbReference type="AlphaFoldDB" id="A0AAD7AVB1"/>